<feature type="transmembrane region" description="Helical" evidence="1">
    <location>
        <begin position="125"/>
        <end position="142"/>
    </location>
</feature>
<evidence type="ECO:0000313" key="3">
    <source>
        <dbReference type="Proteomes" id="UP000601223"/>
    </source>
</evidence>
<dbReference type="RefSeq" id="WP_203745024.1">
    <property type="nucleotide sequence ID" value="NZ_BONF01000011.1"/>
</dbReference>
<dbReference type="Proteomes" id="UP000601223">
    <property type="component" value="Unassembled WGS sequence"/>
</dbReference>
<accession>A0A8J3JL81</accession>
<feature type="transmembrane region" description="Helical" evidence="1">
    <location>
        <begin position="186"/>
        <end position="202"/>
    </location>
</feature>
<feature type="transmembrane region" description="Helical" evidence="1">
    <location>
        <begin position="93"/>
        <end position="113"/>
    </location>
</feature>
<proteinExistence type="predicted"/>
<organism evidence="2 3">
    <name type="scientific">Catellatospora bangladeshensis</name>
    <dbReference type="NCBI Taxonomy" id="310355"/>
    <lineage>
        <taxon>Bacteria</taxon>
        <taxon>Bacillati</taxon>
        <taxon>Actinomycetota</taxon>
        <taxon>Actinomycetes</taxon>
        <taxon>Micromonosporales</taxon>
        <taxon>Micromonosporaceae</taxon>
        <taxon>Catellatospora</taxon>
    </lineage>
</organism>
<name>A0A8J3JL81_9ACTN</name>
<evidence type="ECO:0000256" key="1">
    <source>
        <dbReference type="SAM" id="Phobius"/>
    </source>
</evidence>
<gene>
    <name evidence="2" type="ORF">Cba03nite_23040</name>
</gene>
<protein>
    <submittedName>
        <fullName evidence="2">Uncharacterized protein</fullName>
    </submittedName>
</protein>
<keyword evidence="1" id="KW-0812">Transmembrane</keyword>
<feature type="transmembrane region" description="Helical" evidence="1">
    <location>
        <begin position="35"/>
        <end position="57"/>
    </location>
</feature>
<keyword evidence="1" id="KW-1133">Transmembrane helix</keyword>
<reference evidence="2 3" key="1">
    <citation type="submission" date="2021-01" db="EMBL/GenBank/DDBJ databases">
        <title>Whole genome shotgun sequence of Catellatospora bangladeshensis NBRC 107357.</title>
        <authorList>
            <person name="Komaki H."/>
            <person name="Tamura T."/>
        </authorList>
    </citation>
    <scope>NUCLEOTIDE SEQUENCE [LARGE SCALE GENOMIC DNA]</scope>
    <source>
        <strain evidence="2 3">NBRC 107357</strain>
    </source>
</reference>
<sequence length="203" mass="21990">MLIGDGDTEFMRACRIWLDGRSASGEPLWGETVLWWARAGKILQFAAGLVVILDLIGPERLRRGGQRMTTRLRAVVAQLSALRAEPERTHNGAVHFAAGIFLFGINLLLLNLLLMDWSKVTSTPVSIGPFVVAPIALLIFLARGRPEQTAGARFPLIGIGWLLAQLVLGAPAALLDKANPGHILRWLGLLLFVIGFGLDLLGS</sequence>
<feature type="transmembrane region" description="Helical" evidence="1">
    <location>
        <begin position="154"/>
        <end position="174"/>
    </location>
</feature>
<keyword evidence="3" id="KW-1185">Reference proteome</keyword>
<keyword evidence="1" id="KW-0472">Membrane</keyword>
<comment type="caution">
    <text evidence="2">The sequence shown here is derived from an EMBL/GenBank/DDBJ whole genome shotgun (WGS) entry which is preliminary data.</text>
</comment>
<dbReference type="AlphaFoldDB" id="A0A8J3JL81"/>
<dbReference type="EMBL" id="BONF01000011">
    <property type="protein sequence ID" value="GIF80955.1"/>
    <property type="molecule type" value="Genomic_DNA"/>
</dbReference>
<evidence type="ECO:0000313" key="2">
    <source>
        <dbReference type="EMBL" id="GIF80955.1"/>
    </source>
</evidence>